<gene>
    <name evidence="1" type="ORF">Psal009_00595</name>
    <name evidence="2" type="ORF">Psal009_03615</name>
</gene>
<keyword evidence="3" id="KW-1185">Reference proteome</keyword>
<geneLocation type="plasmid" evidence="2 3">
    <name>unnamed1</name>
</geneLocation>
<evidence type="ECO:0000313" key="3">
    <source>
        <dbReference type="Proteomes" id="UP000422232"/>
    </source>
</evidence>
<dbReference type="EMBL" id="CP038909">
    <property type="protein sequence ID" value="QGO07656.1"/>
    <property type="molecule type" value="Genomic_DNA"/>
</dbReference>
<dbReference type="Proteomes" id="UP000422232">
    <property type="component" value="Plasmid unnamed1"/>
</dbReference>
<accession>A0A9Q5YHN8</accession>
<dbReference type="EMBL" id="CP038908">
    <property type="protein sequence ID" value="QGO04723.1"/>
    <property type="molecule type" value="Genomic_DNA"/>
</dbReference>
<organism evidence="1 3">
    <name type="scientific">Piscirickettsia salmonis</name>
    <dbReference type="NCBI Taxonomy" id="1238"/>
    <lineage>
        <taxon>Bacteria</taxon>
        <taxon>Pseudomonadati</taxon>
        <taxon>Pseudomonadota</taxon>
        <taxon>Gammaproteobacteria</taxon>
        <taxon>Thiotrichales</taxon>
        <taxon>Piscirickettsiaceae</taxon>
        <taxon>Piscirickettsia</taxon>
    </lineage>
</organism>
<protein>
    <submittedName>
        <fullName evidence="1">Uncharacterized protein</fullName>
    </submittedName>
</protein>
<keyword evidence="2" id="KW-0614">Plasmid</keyword>
<dbReference type="GeneID" id="66739541"/>
<name>A0A9Q5YHN8_PISSA</name>
<proteinExistence type="predicted"/>
<dbReference type="RefSeq" id="WP_016210128.1">
    <property type="nucleotide sequence ID" value="NZ_CP012413.1"/>
</dbReference>
<sequence>MPKFHQSIYLSFLASNIQTPLFACTSFKKSFFSQKDKDLSRKYTIDMYIQHKRKSLLKDQIPFIRLNFPYTENAPAEWQVNPDKTNK</sequence>
<evidence type="ECO:0000313" key="2">
    <source>
        <dbReference type="EMBL" id="QGO07656.1"/>
    </source>
</evidence>
<dbReference type="AlphaFoldDB" id="A0A9Q5YHN8"/>
<reference evidence="1 3" key="1">
    <citation type="submission" date="2019-04" db="EMBL/GenBank/DDBJ databases">
        <title>Complete genome sequencing of Piscirickettsia salmonis strain Psal-009.</title>
        <authorList>
            <person name="Schober I."/>
            <person name="Bunk B."/>
            <person name="Sproer C."/>
            <person name="Carril G.P."/>
            <person name="Riedel T."/>
            <person name="Flores-Herrera P.A."/>
            <person name="Nourdin-Galindo G."/>
            <person name="Marshall S.H."/>
            <person name="Overmann J."/>
        </authorList>
    </citation>
    <scope>NUCLEOTIDE SEQUENCE [LARGE SCALE GENOMIC DNA]</scope>
    <source>
        <strain evidence="1 3">Psal-009</strain>
        <plasmid evidence="2 3">unnamed1</plasmid>
    </source>
</reference>
<dbReference type="Proteomes" id="UP000422232">
    <property type="component" value="Chromosome"/>
</dbReference>
<evidence type="ECO:0000313" key="1">
    <source>
        <dbReference type="EMBL" id="QGO04723.1"/>
    </source>
</evidence>